<evidence type="ECO:0000256" key="4">
    <source>
        <dbReference type="ARBA" id="ARBA00023239"/>
    </source>
</evidence>
<dbReference type="CDD" id="cd01562">
    <property type="entry name" value="Thr-dehyd"/>
    <property type="match status" value="1"/>
</dbReference>
<dbReference type="GO" id="GO:0003941">
    <property type="term" value="F:L-serine ammonia-lyase activity"/>
    <property type="evidence" value="ECO:0007669"/>
    <property type="project" value="TreeGrafter"/>
</dbReference>
<comment type="caution">
    <text evidence="6">The sequence shown here is derived from an EMBL/GenBank/DDBJ whole genome shotgun (WGS) entry which is preliminary data.</text>
</comment>
<protein>
    <submittedName>
        <fullName evidence="6">Putative amino-acid dehydratase</fullName>
    </submittedName>
</protein>
<evidence type="ECO:0000256" key="3">
    <source>
        <dbReference type="ARBA" id="ARBA00022898"/>
    </source>
</evidence>
<dbReference type="GO" id="GO:0006565">
    <property type="term" value="P:L-serine catabolic process"/>
    <property type="evidence" value="ECO:0007669"/>
    <property type="project" value="TreeGrafter"/>
</dbReference>
<keyword evidence="7" id="KW-1185">Reference proteome</keyword>
<sequence length="351" mass="36808">MPSGPESIEAIRAARAAIAEWIDETPLWRARTPSRLVPDTAPTTQVWLKLELFQRAGSFKPRGALTVMRALDSEALARGVTAISAGNHAMAVGYAAQVLGTSAKVVMPRSANPGRVAGCQRFGAEVVLVEDVHEGFARVEAIARDEGRTFVHPFEGPSTALGTATLGLELVEQLARSVQGTREPDPTLPYPALLDAVVVPIGGGGLCAGVAAAIKLAQPQCKVFGVEPVGADTMHRSFASGAPESIDAVRTIADSLGAPHAATYSFELCRRHVDELVHVDDDQLRDAMRLLFTEAKLAVEPAGAATTAALAGPLRDRLAGERVALIVCGSNIDPDTFAGMLGQRGPTTDAI</sequence>
<dbReference type="Proteomes" id="UP000005801">
    <property type="component" value="Unassembled WGS sequence"/>
</dbReference>
<dbReference type="AlphaFoldDB" id="A6G5U3"/>
<dbReference type="eggNOG" id="COG1171">
    <property type="taxonomic scope" value="Bacteria"/>
</dbReference>
<evidence type="ECO:0000256" key="2">
    <source>
        <dbReference type="ARBA" id="ARBA00010869"/>
    </source>
</evidence>
<evidence type="ECO:0000313" key="7">
    <source>
        <dbReference type="Proteomes" id="UP000005801"/>
    </source>
</evidence>
<dbReference type="OrthoDB" id="9811476at2"/>
<dbReference type="InterPro" id="IPR036052">
    <property type="entry name" value="TrpB-like_PALP_sf"/>
</dbReference>
<dbReference type="InterPro" id="IPR050147">
    <property type="entry name" value="Ser/Thr_Dehydratase"/>
</dbReference>
<evidence type="ECO:0000259" key="5">
    <source>
        <dbReference type="Pfam" id="PF00291"/>
    </source>
</evidence>
<dbReference type="RefSeq" id="WP_006972092.1">
    <property type="nucleotide sequence ID" value="NZ_ABCS01000027.1"/>
</dbReference>
<proteinExistence type="inferred from homology"/>
<dbReference type="InterPro" id="IPR001926">
    <property type="entry name" value="TrpB-like_PALP"/>
</dbReference>
<dbReference type="FunFam" id="3.40.50.1100:FF:000005">
    <property type="entry name" value="Threonine dehydratase catabolic"/>
    <property type="match status" value="1"/>
</dbReference>
<evidence type="ECO:0000313" key="6">
    <source>
        <dbReference type="EMBL" id="EDM78717.1"/>
    </source>
</evidence>
<comment type="similarity">
    <text evidence="2">Belongs to the serine/threonine dehydratase family.</text>
</comment>
<dbReference type="SUPFAM" id="SSF53686">
    <property type="entry name" value="Tryptophan synthase beta subunit-like PLP-dependent enzymes"/>
    <property type="match status" value="1"/>
</dbReference>
<organism evidence="6 7">
    <name type="scientific">Plesiocystis pacifica SIR-1</name>
    <dbReference type="NCBI Taxonomy" id="391625"/>
    <lineage>
        <taxon>Bacteria</taxon>
        <taxon>Pseudomonadati</taxon>
        <taxon>Myxococcota</taxon>
        <taxon>Polyangia</taxon>
        <taxon>Nannocystales</taxon>
        <taxon>Nannocystaceae</taxon>
        <taxon>Plesiocystis</taxon>
    </lineage>
</organism>
<accession>A6G5U3</accession>
<dbReference type="Gene3D" id="3.40.50.1100">
    <property type="match status" value="2"/>
</dbReference>
<feature type="domain" description="Tryptophan synthase beta chain-like PALP" evidence="5">
    <location>
        <begin position="22"/>
        <end position="329"/>
    </location>
</feature>
<reference evidence="6 7" key="1">
    <citation type="submission" date="2007-06" db="EMBL/GenBank/DDBJ databases">
        <authorList>
            <person name="Shimkets L."/>
            <person name="Ferriera S."/>
            <person name="Johnson J."/>
            <person name="Kravitz S."/>
            <person name="Beeson K."/>
            <person name="Sutton G."/>
            <person name="Rogers Y.-H."/>
            <person name="Friedman R."/>
            <person name="Frazier M."/>
            <person name="Venter J.C."/>
        </authorList>
    </citation>
    <scope>NUCLEOTIDE SEQUENCE [LARGE SCALE GENOMIC DNA]</scope>
    <source>
        <strain evidence="6 7">SIR-1</strain>
    </source>
</reference>
<keyword evidence="3" id="KW-0663">Pyridoxal phosphate</keyword>
<dbReference type="PANTHER" id="PTHR48078:SF6">
    <property type="entry name" value="L-THREONINE DEHYDRATASE CATABOLIC TDCB"/>
    <property type="match status" value="1"/>
</dbReference>
<gene>
    <name evidence="6" type="ORF">PPSIR1_12068</name>
</gene>
<evidence type="ECO:0000256" key="1">
    <source>
        <dbReference type="ARBA" id="ARBA00001933"/>
    </source>
</evidence>
<keyword evidence="4" id="KW-0456">Lyase</keyword>
<dbReference type="GO" id="GO:0009097">
    <property type="term" value="P:isoleucine biosynthetic process"/>
    <property type="evidence" value="ECO:0007669"/>
    <property type="project" value="TreeGrafter"/>
</dbReference>
<dbReference type="GO" id="GO:0004794">
    <property type="term" value="F:threonine deaminase activity"/>
    <property type="evidence" value="ECO:0007669"/>
    <property type="project" value="TreeGrafter"/>
</dbReference>
<comment type="cofactor">
    <cofactor evidence="1">
        <name>pyridoxal 5'-phosphate</name>
        <dbReference type="ChEBI" id="CHEBI:597326"/>
    </cofactor>
</comment>
<name>A6G5U3_9BACT</name>
<dbReference type="Pfam" id="PF00291">
    <property type="entry name" value="PALP"/>
    <property type="match status" value="1"/>
</dbReference>
<dbReference type="PANTHER" id="PTHR48078">
    <property type="entry name" value="THREONINE DEHYDRATASE, MITOCHONDRIAL-RELATED"/>
    <property type="match status" value="1"/>
</dbReference>
<dbReference type="EMBL" id="ABCS01000027">
    <property type="protein sequence ID" value="EDM78717.1"/>
    <property type="molecule type" value="Genomic_DNA"/>
</dbReference>
<dbReference type="STRING" id="391625.PPSIR1_12068"/>
<dbReference type="GO" id="GO:0006567">
    <property type="term" value="P:L-threonine catabolic process"/>
    <property type="evidence" value="ECO:0007669"/>
    <property type="project" value="TreeGrafter"/>
</dbReference>